<keyword evidence="2 8" id="KW-0812">Transmembrane</keyword>
<dbReference type="PROSITE" id="PS50262">
    <property type="entry name" value="G_PROTEIN_RECEP_F1_2"/>
    <property type="match status" value="1"/>
</dbReference>
<evidence type="ECO:0000256" key="4">
    <source>
        <dbReference type="ARBA" id="ARBA00023040"/>
    </source>
</evidence>
<evidence type="ECO:0000256" key="8">
    <source>
        <dbReference type="SAM" id="Phobius"/>
    </source>
</evidence>
<keyword evidence="11" id="KW-1185">Reference proteome</keyword>
<comment type="subcellular location">
    <subcellularLocation>
        <location evidence="1">Membrane</location>
        <topology evidence="1">Multi-pass membrane protein</topology>
    </subcellularLocation>
</comment>
<dbReference type="GO" id="GO:0004930">
    <property type="term" value="F:G protein-coupled receptor activity"/>
    <property type="evidence" value="ECO:0007669"/>
    <property type="project" value="UniProtKB-KW"/>
</dbReference>
<feature type="transmembrane region" description="Helical" evidence="8">
    <location>
        <begin position="94"/>
        <end position="115"/>
    </location>
</feature>
<sequence length="143" mass="16332">MLISTISPYLNFSSWVLLYPNMSMTGTPWEENSTFGTTPTPRYYPYPGYEHPDTAEVTIKIVVYSLLLLMALVGNSTVIFIVSLNKTMWTPTNFYIMNLAVADLLIALFCMWIHLVQSMIPNWIFGDVMCRFNNFIQGRGCHG</sequence>
<dbReference type="PANTHER" id="PTHR45695">
    <property type="entry name" value="LEUCOKININ RECEPTOR-RELATED"/>
    <property type="match status" value="1"/>
</dbReference>
<keyword evidence="6" id="KW-0675">Receptor</keyword>
<accession>A0A8J9Z304</accession>
<dbReference type="InterPro" id="IPR017452">
    <property type="entry name" value="GPCR_Rhodpsn_7TM"/>
</dbReference>
<keyword evidence="3 8" id="KW-1133">Transmembrane helix</keyword>
<dbReference type="OrthoDB" id="5987936at2759"/>
<gene>
    <name evidence="10" type="primary">NPFFR1</name>
    <name evidence="10" type="ORF">BLAG_LOCUS8324</name>
</gene>
<proteinExistence type="predicted"/>
<keyword evidence="5 8" id="KW-0472">Membrane</keyword>
<feature type="transmembrane region" description="Helical" evidence="8">
    <location>
        <begin position="61"/>
        <end position="82"/>
    </location>
</feature>
<dbReference type="PRINTS" id="PR00237">
    <property type="entry name" value="GPCRRHODOPSN"/>
</dbReference>
<dbReference type="Proteomes" id="UP000838412">
    <property type="component" value="Chromosome 15"/>
</dbReference>
<evidence type="ECO:0000256" key="2">
    <source>
        <dbReference type="ARBA" id="ARBA00022692"/>
    </source>
</evidence>
<reference evidence="10" key="1">
    <citation type="submission" date="2022-01" db="EMBL/GenBank/DDBJ databases">
        <authorList>
            <person name="Braso-Vives M."/>
        </authorList>
    </citation>
    <scope>NUCLEOTIDE SEQUENCE</scope>
</reference>
<dbReference type="InterPro" id="IPR000276">
    <property type="entry name" value="GPCR_Rhodpsn"/>
</dbReference>
<evidence type="ECO:0000256" key="5">
    <source>
        <dbReference type="ARBA" id="ARBA00023136"/>
    </source>
</evidence>
<dbReference type="GO" id="GO:0005886">
    <property type="term" value="C:plasma membrane"/>
    <property type="evidence" value="ECO:0007669"/>
    <property type="project" value="TreeGrafter"/>
</dbReference>
<dbReference type="Gene3D" id="1.20.1070.10">
    <property type="entry name" value="Rhodopsin 7-helix transmembrane proteins"/>
    <property type="match status" value="1"/>
</dbReference>
<evidence type="ECO:0000256" key="7">
    <source>
        <dbReference type="ARBA" id="ARBA00023224"/>
    </source>
</evidence>
<dbReference type="SUPFAM" id="SSF81321">
    <property type="entry name" value="Family A G protein-coupled receptor-like"/>
    <property type="match status" value="1"/>
</dbReference>
<evidence type="ECO:0000256" key="1">
    <source>
        <dbReference type="ARBA" id="ARBA00004141"/>
    </source>
</evidence>
<evidence type="ECO:0000256" key="6">
    <source>
        <dbReference type="ARBA" id="ARBA00023170"/>
    </source>
</evidence>
<dbReference type="AlphaFoldDB" id="A0A8J9Z304"/>
<evidence type="ECO:0000259" key="9">
    <source>
        <dbReference type="PROSITE" id="PS50262"/>
    </source>
</evidence>
<keyword evidence="4" id="KW-0297">G-protein coupled receptor</keyword>
<dbReference type="EMBL" id="OV696700">
    <property type="protein sequence ID" value="CAH1246227.1"/>
    <property type="molecule type" value="Genomic_DNA"/>
</dbReference>
<keyword evidence="7" id="KW-0807">Transducer</keyword>
<feature type="domain" description="G-protein coupled receptors family 1 profile" evidence="9">
    <location>
        <begin position="74"/>
        <end position="143"/>
    </location>
</feature>
<organism evidence="10 11">
    <name type="scientific">Branchiostoma lanceolatum</name>
    <name type="common">Common lancelet</name>
    <name type="synonym">Amphioxus lanceolatum</name>
    <dbReference type="NCBI Taxonomy" id="7740"/>
    <lineage>
        <taxon>Eukaryota</taxon>
        <taxon>Metazoa</taxon>
        <taxon>Chordata</taxon>
        <taxon>Cephalochordata</taxon>
        <taxon>Leptocardii</taxon>
        <taxon>Amphioxiformes</taxon>
        <taxon>Branchiostomatidae</taxon>
        <taxon>Branchiostoma</taxon>
    </lineage>
</organism>
<dbReference type="PANTHER" id="PTHR45695:SF28">
    <property type="entry name" value="G-PROTEIN COUPLED RECEPTORS FAMILY 1 PROFILE DOMAIN-CONTAINING PROTEIN"/>
    <property type="match status" value="1"/>
</dbReference>
<name>A0A8J9Z304_BRALA</name>
<evidence type="ECO:0000313" key="11">
    <source>
        <dbReference type="Proteomes" id="UP000838412"/>
    </source>
</evidence>
<evidence type="ECO:0000313" key="10">
    <source>
        <dbReference type="EMBL" id="CAH1246227.1"/>
    </source>
</evidence>
<protein>
    <submittedName>
        <fullName evidence="10">NPFFR1 protein</fullName>
    </submittedName>
</protein>
<dbReference type="FunFam" id="1.20.1070.10:FF:000651">
    <property type="entry name" value="Uncharacterized protein"/>
    <property type="match status" value="1"/>
</dbReference>
<dbReference type="Pfam" id="PF00001">
    <property type="entry name" value="7tm_1"/>
    <property type="match status" value="1"/>
</dbReference>
<evidence type="ECO:0000256" key="3">
    <source>
        <dbReference type="ARBA" id="ARBA00022989"/>
    </source>
</evidence>